<reference evidence="1 2" key="1">
    <citation type="submission" date="2019-05" db="EMBL/GenBank/DDBJ databases">
        <title>Emergence of the Ug99 lineage of the wheat stem rust pathogen through somatic hybridization.</title>
        <authorList>
            <person name="Li F."/>
            <person name="Upadhyaya N.M."/>
            <person name="Sperschneider J."/>
            <person name="Matny O."/>
            <person name="Nguyen-Phuc H."/>
            <person name="Mago R."/>
            <person name="Raley C."/>
            <person name="Miller M.E."/>
            <person name="Silverstein K.A.T."/>
            <person name="Henningsen E."/>
            <person name="Hirsch C.D."/>
            <person name="Visser B."/>
            <person name="Pretorius Z.A."/>
            <person name="Steffenson B.J."/>
            <person name="Schwessinger B."/>
            <person name="Dodds P.N."/>
            <person name="Figueroa M."/>
        </authorList>
    </citation>
    <scope>NUCLEOTIDE SEQUENCE [LARGE SCALE GENOMIC DNA]</scope>
    <source>
        <strain evidence="1 2">Ug99</strain>
    </source>
</reference>
<evidence type="ECO:0000313" key="1">
    <source>
        <dbReference type="EMBL" id="KAA1088613.1"/>
    </source>
</evidence>
<gene>
    <name evidence="1" type="ORF">PGTUg99_007260</name>
</gene>
<proteinExistence type="predicted"/>
<sequence length="72" mass="7394">MAQLNFGSRQAACRAGALGAESRTLVLPLGQVRYGPITLSLTFGFAKAPPWPTGSPDFLLIGGLAAHGQPDG</sequence>
<organism evidence="1 2">
    <name type="scientific">Puccinia graminis f. sp. tritici</name>
    <dbReference type="NCBI Taxonomy" id="56615"/>
    <lineage>
        <taxon>Eukaryota</taxon>
        <taxon>Fungi</taxon>
        <taxon>Dikarya</taxon>
        <taxon>Basidiomycota</taxon>
        <taxon>Pucciniomycotina</taxon>
        <taxon>Pucciniomycetes</taxon>
        <taxon>Pucciniales</taxon>
        <taxon>Pucciniaceae</taxon>
        <taxon>Puccinia</taxon>
    </lineage>
</organism>
<name>A0A5B0NIN2_PUCGR</name>
<dbReference type="Proteomes" id="UP000325313">
    <property type="component" value="Unassembled WGS sequence"/>
</dbReference>
<evidence type="ECO:0000313" key="2">
    <source>
        <dbReference type="Proteomes" id="UP000325313"/>
    </source>
</evidence>
<accession>A0A5B0NIN2</accession>
<dbReference type="EMBL" id="VDEP01000405">
    <property type="protein sequence ID" value="KAA1088613.1"/>
    <property type="molecule type" value="Genomic_DNA"/>
</dbReference>
<protein>
    <submittedName>
        <fullName evidence="1">Uncharacterized protein</fullName>
    </submittedName>
</protein>
<comment type="caution">
    <text evidence="1">The sequence shown here is derived from an EMBL/GenBank/DDBJ whole genome shotgun (WGS) entry which is preliminary data.</text>
</comment>
<dbReference type="AlphaFoldDB" id="A0A5B0NIN2"/>